<protein>
    <submittedName>
        <fullName evidence="6">Polyhydroxyalkanoate synthase</fullName>
    </submittedName>
</protein>
<dbReference type="InterPro" id="IPR010941">
    <property type="entry name" value="PhaC_N"/>
</dbReference>
<dbReference type="NCBIfam" id="TIGR01838">
    <property type="entry name" value="PHA_synth_I"/>
    <property type="match status" value="1"/>
</dbReference>
<dbReference type="GO" id="GO:0016746">
    <property type="term" value="F:acyltransferase activity"/>
    <property type="evidence" value="ECO:0007669"/>
    <property type="project" value="UniProtKB-KW"/>
</dbReference>
<evidence type="ECO:0000256" key="1">
    <source>
        <dbReference type="ARBA" id="ARBA00004496"/>
    </source>
</evidence>
<dbReference type="InterPro" id="IPR029058">
    <property type="entry name" value="AB_hydrolase_fold"/>
</dbReference>
<keyword evidence="7" id="KW-1185">Reference proteome</keyword>
<keyword evidence="4" id="KW-0012">Acyltransferase</keyword>
<evidence type="ECO:0000259" key="5">
    <source>
        <dbReference type="Pfam" id="PF07167"/>
    </source>
</evidence>
<keyword evidence="3" id="KW-0808">Transferase</keyword>
<dbReference type="InterPro" id="IPR010963">
    <property type="entry name" value="PHA_synth_I"/>
</dbReference>
<evidence type="ECO:0000256" key="3">
    <source>
        <dbReference type="ARBA" id="ARBA00022679"/>
    </source>
</evidence>
<dbReference type="EMBL" id="FNRJ01000002">
    <property type="protein sequence ID" value="SEA25252.1"/>
    <property type="molecule type" value="Genomic_DNA"/>
</dbReference>
<dbReference type="Pfam" id="PF07167">
    <property type="entry name" value="PhaC_N"/>
    <property type="match status" value="1"/>
</dbReference>
<dbReference type="STRING" id="1122198.SAMN02745729_102107"/>
<dbReference type="InterPro" id="IPR051321">
    <property type="entry name" value="PHA/PHB_synthase"/>
</dbReference>
<dbReference type="AlphaFoldDB" id="A0A1H3ZPT0"/>
<dbReference type="PANTHER" id="PTHR36837:SF5">
    <property type="entry name" value="POLY-3-HYDROXYBUTYRATE SYNTHASE"/>
    <property type="match status" value="1"/>
</dbReference>
<dbReference type="Gene3D" id="3.40.50.1820">
    <property type="entry name" value="alpha/beta hydrolase"/>
    <property type="match status" value="1"/>
</dbReference>
<sequence>MLKTVSRYKPKPQVDSGVSVFRAREPAFIPDNRDRKQAVMTDKQGNIATDPQEFINYVNHETSKMLEMFSATGGDDILRQFTQSWTELATRSLEDPTVWVRAIADYQQAQFNLWRNLLTGNTSSPVAEPPPGDRRFKADEWSKNPVFDYIKQSYLLTSRMLTEMAHNANLSPQEQQKLEFYTRQYVDALSPTNFAITNPEVLQQALETKGESLVNGLKNLLGDIEKGRISMTDESSFELGKNLATTEGAVVFQNDIFQLIHYKPLTEQVYERPTLIVPPSINKFYILDLQQDNSFVRYCLEQGQDVYLISWTNPGAEQRDLSWDDYVGDGILKALEVTKSISGQEKVNTVSWCVGGTLMASALAVLANRKDNSVGSCTFLTTLIDFSNPGDLCVYIDQYQVKQLESKVNSEGILHGRELATSFNMLRSNDLIWSYVVNNYLKGQTPPPFDILYWNSDPTNLPAAMYTYYINNMYLENKLVEPDGLTICGEPIDLRKVKTPCYFLSTMEDHIAPWKGTFKALDLFGGTVEFVLGASGHVAGVINPAKKNRRNFWIKGEMGRGPEAWLETAERQEGSWWNNWNDWLRRRAGKKVDAPKDYGNSDYKVIEPAPGSYVRKRLD</sequence>
<accession>A0A1H3ZPT0</accession>
<evidence type="ECO:0000313" key="6">
    <source>
        <dbReference type="EMBL" id="SEA25252.1"/>
    </source>
</evidence>
<dbReference type="Proteomes" id="UP000242469">
    <property type="component" value="Unassembled WGS sequence"/>
</dbReference>
<organism evidence="6 7">
    <name type="scientific">Marinobacterium iners DSM 11526</name>
    <dbReference type="NCBI Taxonomy" id="1122198"/>
    <lineage>
        <taxon>Bacteria</taxon>
        <taxon>Pseudomonadati</taxon>
        <taxon>Pseudomonadota</taxon>
        <taxon>Gammaproteobacteria</taxon>
        <taxon>Oceanospirillales</taxon>
        <taxon>Oceanospirillaceae</taxon>
        <taxon>Marinobacterium</taxon>
    </lineage>
</organism>
<evidence type="ECO:0000313" key="7">
    <source>
        <dbReference type="Proteomes" id="UP000242469"/>
    </source>
</evidence>
<reference evidence="7" key="1">
    <citation type="submission" date="2016-10" db="EMBL/GenBank/DDBJ databases">
        <authorList>
            <person name="Varghese N."/>
            <person name="Submissions S."/>
        </authorList>
    </citation>
    <scope>NUCLEOTIDE SEQUENCE [LARGE SCALE GENOMIC DNA]</scope>
    <source>
        <strain evidence="7">DSM 11526</strain>
    </source>
</reference>
<proteinExistence type="predicted"/>
<evidence type="ECO:0000256" key="2">
    <source>
        <dbReference type="ARBA" id="ARBA00022490"/>
    </source>
</evidence>
<dbReference type="PANTHER" id="PTHR36837">
    <property type="entry name" value="POLY(3-HYDROXYALKANOATE) POLYMERASE SUBUNIT PHAC"/>
    <property type="match status" value="1"/>
</dbReference>
<keyword evidence="2" id="KW-0963">Cytoplasm</keyword>
<gene>
    <name evidence="6" type="ORF">SAMN02745729_102107</name>
</gene>
<comment type="subcellular location">
    <subcellularLocation>
        <location evidence="1">Cytoplasm</location>
    </subcellularLocation>
</comment>
<dbReference type="GO" id="GO:0005737">
    <property type="term" value="C:cytoplasm"/>
    <property type="evidence" value="ECO:0007669"/>
    <property type="project" value="UniProtKB-SubCell"/>
</dbReference>
<feature type="domain" description="Poly-beta-hydroxybutyrate polymerase N-terminal" evidence="5">
    <location>
        <begin position="133"/>
        <end position="299"/>
    </location>
</feature>
<dbReference type="SUPFAM" id="SSF53474">
    <property type="entry name" value="alpha/beta-Hydrolases"/>
    <property type="match status" value="1"/>
</dbReference>
<name>A0A1H3ZPT0_9GAMM</name>
<evidence type="ECO:0000256" key="4">
    <source>
        <dbReference type="ARBA" id="ARBA00023315"/>
    </source>
</evidence>
<dbReference type="GO" id="GO:0042619">
    <property type="term" value="P:poly-hydroxybutyrate biosynthetic process"/>
    <property type="evidence" value="ECO:0007669"/>
    <property type="project" value="InterPro"/>
</dbReference>